<dbReference type="PIRSF" id="PIRSF018300">
    <property type="entry name" value="DNA_pol_alph_2"/>
    <property type="match status" value="1"/>
</dbReference>
<evidence type="ECO:0000259" key="8">
    <source>
        <dbReference type="Pfam" id="PF22062"/>
    </source>
</evidence>
<dbReference type="PANTHER" id="PTHR23061">
    <property type="entry name" value="DNA POLYMERASE 2 ALPHA 70 KDA SUBUNIT"/>
    <property type="match status" value="1"/>
</dbReference>
<evidence type="ECO:0000256" key="1">
    <source>
        <dbReference type="ARBA" id="ARBA00004123"/>
    </source>
</evidence>
<evidence type="ECO:0000313" key="9">
    <source>
        <dbReference type="EMBL" id="ORZ23409.1"/>
    </source>
</evidence>
<dbReference type="InterPro" id="IPR007185">
    <property type="entry name" value="DNA_pol_a/d/e_bsu"/>
</dbReference>
<dbReference type="OrthoDB" id="336885at2759"/>
<name>A0A1X2IWG7_9FUNG</name>
<dbReference type="Pfam" id="PF22062">
    <property type="entry name" value="OB_DPOA2"/>
    <property type="match status" value="1"/>
</dbReference>
<dbReference type="EMBL" id="MCGE01000003">
    <property type="protein sequence ID" value="ORZ23409.1"/>
    <property type="molecule type" value="Genomic_DNA"/>
</dbReference>
<feature type="domain" description="DNA polymerase alpha/delta/epsilon subunit B" evidence="7">
    <location>
        <begin position="345"/>
        <end position="553"/>
    </location>
</feature>
<evidence type="ECO:0000256" key="4">
    <source>
        <dbReference type="ARBA" id="ARBA00022705"/>
    </source>
</evidence>
<comment type="caution">
    <text evidence="9">The sequence shown here is derived from an EMBL/GenBank/DDBJ whole genome shotgun (WGS) entry which is preliminary data.</text>
</comment>
<proteinExistence type="inferred from homology"/>
<accession>A0A1X2IWG7</accession>
<protein>
    <recommendedName>
        <fullName evidence="3 6">DNA polymerase alpha subunit B</fullName>
    </recommendedName>
</protein>
<keyword evidence="10" id="KW-1185">Reference proteome</keyword>
<evidence type="ECO:0000256" key="6">
    <source>
        <dbReference type="PIRNR" id="PIRNR018300"/>
    </source>
</evidence>
<comment type="subcellular location">
    <subcellularLocation>
        <location evidence="1 6">Nucleus</location>
    </subcellularLocation>
</comment>
<dbReference type="InterPro" id="IPR054300">
    <property type="entry name" value="OB_DPOA2"/>
</dbReference>
<organism evidence="9 10">
    <name type="scientific">Absidia repens</name>
    <dbReference type="NCBI Taxonomy" id="90262"/>
    <lineage>
        <taxon>Eukaryota</taxon>
        <taxon>Fungi</taxon>
        <taxon>Fungi incertae sedis</taxon>
        <taxon>Mucoromycota</taxon>
        <taxon>Mucoromycotina</taxon>
        <taxon>Mucoromycetes</taxon>
        <taxon>Mucorales</taxon>
        <taxon>Cunninghamellaceae</taxon>
        <taxon>Absidia</taxon>
    </lineage>
</organism>
<keyword evidence="4 6" id="KW-0235">DNA replication</keyword>
<feature type="domain" description="DNA polymerase alpha subunit B OB" evidence="8">
    <location>
        <begin position="214"/>
        <end position="319"/>
    </location>
</feature>
<dbReference type="AlphaFoldDB" id="A0A1X2IWG7"/>
<evidence type="ECO:0000256" key="5">
    <source>
        <dbReference type="ARBA" id="ARBA00023242"/>
    </source>
</evidence>
<dbReference type="GO" id="GO:0003677">
    <property type="term" value="F:DNA binding"/>
    <property type="evidence" value="ECO:0007669"/>
    <property type="project" value="InterPro"/>
</dbReference>
<keyword evidence="5 6" id="KW-0539">Nucleus</keyword>
<sequence length="602" mass="67608">MSTKISSLAAVFELDQDEHADVLLELDSLCRLYTLEPKELKYKWDAFSFDKKDAKVPTVDLVHQLKVNIQQNFEQTLQVGKEDTQQSRPLMKQKLQDPSVGFSEFMDIDQSHDPVNDFLAKLTSNRGDKIYPETPNETKTNLATVPATLDIEQSQITPAYSDRTHANLIDSQYNAHLAFRGQDDNTENRKTNIQLIQPPIEEYRYMFEKIRNKSEVLDDRIDYIADVINRAYQLDNDYGNPCRATQSTITAVGRICCDSSEGKLNDKSILLETSRALGMGKRVKLDISKVEEYTLFPGQIIAVEGTNMTGKIFTVDKILLPPFPEKLEPTTDENKAPNNRITEAIIASGPYTLDTDLSFKPLEELLETCRNEQPDVLILMGPFLSVGHPLIVNGQLDELPEDIFYNQISKRLNVFAGSQPNTQVLLMPHANDIIQDWPLFPQPRLNIGELNIVSSPTIQSISNPSILDINGSLFAIANVDILRSLGTQEIAKSNTSSDRLANLSRHILQQHTFYPLFPPSGSDAIDADQMAYLQISAKPDFLVTPSQLKHFTKLVDDVLCINPGHLCKGRSGGTFVRLAIHPSEHMEASPTSDRTRIDLVRI</sequence>
<evidence type="ECO:0000313" key="10">
    <source>
        <dbReference type="Proteomes" id="UP000193560"/>
    </source>
</evidence>
<comment type="similarity">
    <text evidence="2 6">Belongs to the DNA polymerase alpha subunit B family.</text>
</comment>
<dbReference type="STRING" id="90262.A0A1X2IWG7"/>
<dbReference type="PANTHER" id="PTHR23061:SF12">
    <property type="entry name" value="DNA POLYMERASE ALPHA SUBUNIT B"/>
    <property type="match status" value="1"/>
</dbReference>
<evidence type="ECO:0000259" key="7">
    <source>
        <dbReference type="Pfam" id="PF04042"/>
    </source>
</evidence>
<evidence type="ECO:0000256" key="2">
    <source>
        <dbReference type="ARBA" id="ARBA00007299"/>
    </source>
</evidence>
<evidence type="ECO:0000256" key="3">
    <source>
        <dbReference type="ARBA" id="ARBA00018596"/>
    </source>
</evidence>
<dbReference type="Pfam" id="PF04042">
    <property type="entry name" value="DNA_pol_E_B"/>
    <property type="match status" value="1"/>
</dbReference>
<gene>
    <name evidence="9" type="ORF">BCR42DRAFT_404716</name>
</gene>
<dbReference type="InterPro" id="IPR016722">
    <property type="entry name" value="DNA_pol_alpha_bsu"/>
</dbReference>
<dbReference type="Proteomes" id="UP000193560">
    <property type="component" value="Unassembled WGS sequence"/>
</dbReference>
<dbReference type="Gene3D" id="3.60.21.60">
    <property type="match status" value="2"/>
</dbReference>
<dbReference type="GO" id="GO:0006270">
    <property type="term" value="P:DNA replication initiation"/>
    <property type="evidence" value="ECO:0007669"/>
    <property type="project" value="TreeGrafter"/>
</dbReference>
<reference evidence="9 10" key="1">
    <citation type="submission" date="2016-07" db="EMBL/GenBank/DDBJ databases">
        <title>Pervasive Adenine N6-methylation of Active Genes in Fungi.</title>
        <authorList>
            <consortium name="DOE Joint Genome Institute"/>
            <person name="Mondo S.J."/>
            <person name="Dannebaum R.O."/>
            <person name="Kuo R.C."/>
            <person name="Labutti K."/>
            <person name="Haridas S."/>
            <person name="Kuo A."/>
            <person name="Salamov A."/>
            <person name="Ahrendt S.R."/>
            <person name="Lipzen A."/>
            <person name="Sullivan W."/>
            <person name="Andreopoulos W.B."/>
            <person name="Clum A."/>
            <person name="Lindquist E."/>
            <person name="Daum C."/>
            <person name="Ramamoorthy G.K."/>
            <person name="Gryganskyi A."/>
            <person name="Culley D."/>
            <person name="Magnuson J.K."/>
            <person name="James T.Y."/>
            <person name="O'Malley M.A."/>
            <person name="Stajich J.E."/>
            <person name="Spatafora J.W."/>
            <person name="Visel A."/>
            <person name="Grigoriev I.V."/>
        </authorList>
    </citation>
    <scope>NUCLEOTIDE SEQUENCE [LARGE SCALE GENOMIC DNA]</scope>
    <source>
        <strain evidence="9 10">NRRL 1336</strain>
    </source>
</reference>
<dbReference type="GO" id="GO:0005658">
    <property type="term" value="C:alpha DNA polymerase:primase complex"/>
    <property type="evidence" value="ECO:0007669"/>
    <property type="project" value="TreeGrafter"/>
</dbReference>
<comment type="function">
    <text evidence="6">Accessory subunit of the DNA polymerase alpha complex (also known as the alpha DNA polymerase-primase complex) which plays an essential role in the initiation of DNA synthesis.</text>
</comment>